<dbReference type="Pfam" id="PF03777">
    <property type="entry name" value="ChpA-C"/>
    <property type="match status" value="1"/>
</dbReference>
<keyword evidence="4" id="KW-1185">Reference proteome</keyword>
<reference evidence="3" key="1">
    <citation type="journal article" date="2020" name="Fungal Divers.">
        <title>Resolving the Mortierellaceae phylogeny through synthesis of multi-gene phylogenetics and phylogenomics.</title>
        <authorList>
            <person name="Vandepol N."/>
            <person name="Liber J."/>
            <person name="Desiro A."/>
            <person name="Na H."/>
            <person name="Kennedy M."/>
            <person name="Barry K."/>
            <person name="Grigoriev I.V."/>
            <person name="Miller A.N."/>
            <person name="O'Donnell K."/>
            <person name="Stajich J.E."/>
            <person name="Bonito G."/>
        </authorList>
    </citation>
    <scope>NUCLEOTIDE SEQUENCE</scope>
    <source>
        <strain evidence="3">NRRL 2591</strain>
    </source>
</reference>
<feature type="domain" description="Chaplin" evidence="2">
    <location>
        <begin position="36"/>
        <end position="76"/>
    </location>
</feature>
<evidence type="ECO:0000313" key="4">
    <source>
        <dbReference type="Proteomes" id="UP000723463"/>
    </source>
</evidence>
<organism evidence="3 4">
    <name type="scientific">Mortierella hygrophila</name>
    <dbReference type="NCBI Taxonomy" id="979708"/>
    <lineage>
        <taxon>Eukaryota</taxon>
        <taxon>Fungi</taxon>
        <taxon>Fungi incertae sedis</taxon>
        <taxon>Mucoromycota</taxon>
        <taxon>Mortierellomycotina</taxon>
        <taxon>Mortierellomycetes</taxon>
        <taxon>Mortierellales</taxon>
        <taxon>Mortierellaceae</taxon>
        <taxon>Mortierella</taxon>
    </lineage>
</organism>
<evidence type="ECO:0000256" key="1">
    <source>
        <dbReference type="SAM" id="SignalP"/>
    </source>
</evidence>
<protein>
    <recommendedName>
        <fullName evidence="2">Chaplin domain-containing protein</fullName>
    </recommendedName>
</protein>
<dbReference type="AlphaFoldDB" id="A0A9P6EWZ6"/>
<keyword evidence="1" id="KW-0732">Signal</keyword>
<accession>A0A9P6EWZ6</accession>
<comment type="caution">
    <text evidence="3">The sequence shown here is derived from an EMBL/GenBank/DDBJ whole genome shotgun (WGS) entry which is preliminary data.</text>
</comment>
<evidence type="ECO:0000313" key="3">
    <source>
        <dbReference type="EMBL" id="KAF9537194.1"/>
    </source>
</evidence>
<name>A0A9P6EWZ6_9FUNG</name>
<proteinExistence type="predicted"/>
<dbReference type="PROSITE" id="PS51884">
    <property type="entry name" value="CHAPLIN"/>
    <property type="match status" value="1"/>
</dbReference>
<feature type="signal peptide" evidence="1">
    <location>
        <begin position="1"/>
        <end position="21"/>
    </location>
</feature>
<sequence length="84" mass="8265">MTSRAASFLVLALAISTMTFAAPVPDAGAEGAAVSSPGVLSGNTVQVPVHVPVNACGNTVSVIGLLNPNFGNACDNQSGGHDTE</sequence>
<gene>
    <name evidence="3" type="ORF">EC957_008674</name>
</gene>
<feature type="chain" id="PRO_5040191424" description="Chaplin domain-containing protein" evidence="1">
    <location>
        <begin position="22"/>
        <end position="84"/>
    </location>
</feature>
<dbReference type="InterPro" id="IPR005528">
    <property type="entry name" value="ChpA-H"/>
</dbReference>
<evidence type="ECO:0000259" key="2">
    <source>
        <dbReference type="PROSITE" id="PS51884"/>
    </source>
</evidence>
<dbReference type="Proteomes" id="UP000723463">
    <property type="component" value="Unassembled WGS sequence"/>
</dbReference>
<dbReference type="EMBL" id="JAAAXW010000442">
    <property type="protein sequence ID" value="KAF9537194.1"/>
    <property type="molecule type" value="Genomic_DNA"/>
</dbReference>